<evidence type="ECO:0000256" key="2">
    <source>
        <dbReference type="SAM" id="Phobius"/>
    </source>
</evidence>
<dbReference type="AlphaFoldDB" id="A0A438N7C2"/>
<accession>A0A438N7C2</accession>
<dbReference type="InterPro" id="IPR006644">
    <property type="entry name" value="Cadg"/>
</dbReference>
<comment type="caution">
    <text evidence="4">The sequence shown here is derived from an EMBL/GenBank/DDBJ whole genome shotgun (WGS) entry which is preliminary data.</text>
</comment>
<evidence type="ECO:0000313" key="4">
    <source>
        <dbReference type="EMBL" id="RVX71546.1"/>
    </source>
</evidence>
<dbReference type="GO" id="GO:0005509">
    <property type="term" value="F:calcium ion binding"/>
    <property type="evidence" value="ECO:0007669"/>
    <property type="project" value="InterPro"/>
</dbReference>
<name>A0A438N7C2_EXOME</name>
<keyword evidence="2" id="KW-1133">Transmembrane helix</keyword>
<dbReference type="Gene3D" id="2.60.40.10">
    <property type="entry name" value="Immunoglobulins"/>
    <property type="match status" value="1"/>
</dbReference>
<reference evidence="4 5" key="1">
    <citation type="submission" date="2017-03" db="EMBL/GenBank/DDBJ databases">
        <title>Genomes of endolithic fungi from Antarctica.</title>
        <authorList>
            <person name="Coleine C."/>
            <person name="Masonjones S."/>
            <person name="Stajich J.E."/>
        </authorList>
    </citation>
    <scope>NUCLEOTIDE SEQUENCE [LARGE SCALE GENOMIC DNA]</scope>
    <source>
        <strain evidence="4 5">CCFEE 6314</strain>
    </source>
</reference>
<dbReference type="InterPro" id="IPR015919">
    <property type="entry name" value="Cadherin-like_sf"/>
</dbReference>
<dbReference type="EMBL" id="NAJM01000017">
    <property type="protein sequence ID" value="RVX71546.1"/>
    <property type="molecule type" value="Genomic_DNA"/>
</dbReference>
<feature type="region of interest" description="Disordered" evidence="1">
    <location>
        <begin position="505"/>
        <end position="527"/>
    </location>
</feature>
<dbReference type="GO" id="GO:0016020">
    <property type="term" value="C:membrane"/>
    <property type="evidence" value="ECO:0007669"/>
    <property type="project" value="InterPro"/>
</dbReference>
<gene>
    <name evidence="4" type="ORF">B0A52_05118</name>
</gene>
<keyword evidence="2" id="KW-0472">Membrane</keyword>
<evidence type="ECO:0000259" key="3">
    <source>
        <dbReference type="SMART" id="SM00736"/>
    </source>
</evidence>
<dbReference type="VEuPathDB" id="FungiDB:PV10_05976"/>
<evidence type="ECO:0000256" key="1">
    <source>
        <dbReference type="SAM" id="MobiDB-lite"/>
    </source>
</evidence>
<dbReference type="OrthoDB" id="10264738at2759"/>
<feature type="domain" description="Dystroglycan-type cadherin-like" evidence="3">
    <location>
        <begin position="50"/>
        <end position="148"/>
    </location>
</feature>
<dbReference type="Pfam" id="PF05345">
    <property type="entry name" value="He_PIG"/>
    <property type="match status" value="2"/>
</dbReference>
<protein>
    <recommendedName>
        <fullName evidence="3">Dystroglycan-type cadherin-like domain-containing protein</fullName>
    </recommendedName>
</protein>
<feature type="region of interest" description="Disordered" evidence="1">
    <location>
        <begin position="599"/>
        <end position="620"/>
    </location>
</feature>
<dbReference type="Proteomes" id="UP000288859">
    <property type="component" value="Unassembled WGS sequence"/>
</dbReference>
<feature type="region of interest" description="Disordered" evidence="1">
    <location>
        <begin position="637"/>
        <end position="672"/>
    </location>
</feature>
<dbReference type="SUPFAM" id="SSF49313">
    <property type="entry name" value="Cadherin-like"/>
    <property type="match status" value="2"/>
</dbReference>
<dbReference type="InterPro" id="IPR013783">
    <property type="entry name" value="Ig-like_fold"/>
</dbReference>
<evidence type="ECO:0000313" key="5">
    <source>
        <dbReference type="Proteomes" id="UP000288859"/>
    </source>
</evidence>
<proteinExistence type="predicted"/>
<organism evidence="4 5">
    <name type="scientific">Exophiala mesophila</name>
    <name type="common">Black yeast-like fungus</name>
    <dbReference type="NCBI Taxonomy" id="212818"/>
    <lineage>
        <taxon>Eukaryota</taxon>
        <taxon>Fungi</taxon>
        <taxon>Dikarya</taxon>
        <taxon>Ascomycota</taxon>
        <taxon>Pezizomycotina</taxon>
        <taxon>Eurotiomycetes</taxon>
        <taxon>Chaetothyriomycetidae</taxon>
        <taxon>Chaetothyriales</taxon>
        <taxon>Herpotrichiellaceae</taxon>
        <taxon>Exophiala</taxon>
    </lineage>
</organism>
<keyword evidence="2" id="KW-0812">Transmembrane</keyword>
<feature type="transmembrane region" description="Helical" evidence="2">
    <location>
        <begin position="461"/>
        <end position="484"/>
    </location>
</feature>
<dbReference type="SMART" id="SM00736">
    <property type="entry name" value="CADG"/>
    <property type="match status" value="1"/>
</dbReference>
<sequence>MSFLIDPSASKSLFSFTLAHAIWMPLNEARTPWPALILALLVYKSQCAPELFFPINSQVPPVAYVSRLYQFTFSQATFVSNAPQISYSISRSPDWLQFNSSTRTFSGIPSQQDVGSTIMELTAEDASGRSMSLVTLVVLEITELSQEDSILSTLMEFGPVSPPNTFLFQPLEQFVLTFKKHWIQFNADEVAYTGTTPSMASVRAPPHNFGILLIASNVPGFAEVTVAFQITISLRVLSCRNPSNTLVAEVGVFFQTTLLRDMLLLDGLPISDSQIASVILLDAPPWAHLDESLLALSGMSPIQLNTSITAMVSDVYGDTTNITWRLEFVRSKTISWEVLAEISVTVGTYFEESLMVGNTWDFVEIQSTPEWVHFNPSTRSLYGNAPKNARPAKFSISVILTNTTTEATSAILIELTADEDYTSPTTTSTREFIVASSKHSTPAASTLSTTGCAVPATREEILRLGLGIGLSCTAVLTIMLYLIYCSRKRRKRLSDNSMPKISMTSELASVDRSHPKPSSPADKDGSKFMTARYAKSEGMEIPLHGTAQLPRCYDHHAHQRQAGRTAFSNRGSLPQAATATSNKVGFLSYINRPPLKTVNNSAPAEYPRSRARSSSDWSDIGRSSCKATLSPSLDTIVRPRSAAGGGPFETGFSYDTPGGDGESPKDRGWERVSPGSMRYLQNLASRAMPLSSDGQFQLFDRRNHVNIQEGGLHRSQRSQNGCIGNT</sequence>